<dbReference type="EMBL" id="KY684083">
    <property type="protein sequence ID" value="ARF08748.1"/>
    <property type="molecule type" value="Genomic_DNA"/>
</dbReference>
<keyword evidence="1" id="KW-0479">Metal-binding</keyword>
<dbReference type="PANTHER" id="PTHR28657:SF5">
    <property type="entry name" value="INDOLEAMINE 2,3-DIOXYGENASE"/>
    <property type="match status" value="1"/>
</dbReference>
<name>A0A1V0SAS2_9VIRU</name>
<dbReference type="SUPFAM" id="SSF140959">
    <property type="entry name" value="Indolic compounds 2,3-dioxygenase-like"/>
    <property type="match status" value="1"/>
</dbReference>
<dbReference type="PANTHER" id="PTHR28657">
    <property type="entry name" value="INDOLEAMINE 2,3-DIOXYGENASE"/>
    <property type="match status" value="1"/>
</dbReference>
<dbReference type="Gene3D" id="1.20.58.480">
    <property type="match status" value="1"/>
</dbReference>
<evidence type="ECO:0000313" key="3">
    <source>
        <dbReference type="EMBL" id="ARF08748.1"/>
    </source>
</evidence>
<gene>
    <name evidence="3" type="ORF">Catovirus_1_798</name>
</gene>
<organism evidence="3">
    <name type="scientific">Catovirus CTV1</name>
    <dbReference type="NCBI Taxonomy" id="1977631"/>
    <lineage>
        <taxon>Viruses</taxon>
        <taxon>Varidnaviria</taxon>
        <taxon>Bamfordvirae</taxon>
        <taxon>Nucleocytoviricota</taxon>
        <taxon>Megaviricetes</taxon>
        <taxon>Imitervirales</taxon>
        <taxon>Mimiviridae</taxon>
        <taxon>Klosneuvirinae</taxon>
        <taxon>Catovirus</taxon>
    </lineage>
</organism>
<reference evidence="3" key="1">
    <citation type="journal article" date="2017" name="Science">
        <title>Giant viruses with an expanded complement of translation system components.</title>
        <authorList>
            <person name="Schulz F."/>
            <person name="Yutin N."/>
            <person name="Ivanova N.N."/>
            <person name="Ortega D.R."/>
            <person name="Lee T.K."/>
            <person name="Vierheilig J."/>
            <person name="Daims H."/>
            <person name="Horn M."/>
            <person name="Wagner M."/>
            <person name="Jensen G.J."/>
            <person name="Kyrpides N.C."/>
            <person name="Koonin E.V."/>
            <person name="Woyke T."/>
        </authorList>
    </citation>
    <scope>NUCLEOTIDE SEQUENCE</scope>
    <source>
        <strain evidence="3">CTV1</strain>
    </source>
</reference>
<dbReference type="InterPro" id="IPR037217">
    <property type="entry name" value="Trp/Indoleamine_2_3_dOase-like"/>
</dbReference>
<evidence type="ECO:0000256" key="2">
    <source>
        <dbReference type="ARBA" id="ARBA00023004"/>
    </source>
</evidence>
<dbReference type="GO" id="GO:0046872">
    <property type="term" value="F:metal ion binding"/>
    <property type="evidence" value="ECO:0007669"/>
    <property type="project" value="UniProtKB-KW"/>
</dbReference>
<dbReference type="Pfam" id="PF01231">
    <property type="entry name" value="IDO"/>
    <property type="match status" value="1"/>
</dbReference>
<proteinExistence type="predicted"/>
<evidence type="ECO:0000256" key="1">
    <source>
        <dbReference type="ARBA" id="ARBA00022723"/>
    </source>
</evidence>
<keyword evidence="3" id="KW-0560">Oxidoreductase</keyword>
<dbReference type="InterPro" id="IPR000898">
    <property type="entry name" value="Indolamine_dOase"/>
</dbReference>
<dbReference type="GO" id="GO:0019441">
    <property type="term" value="P:L-tryptophan catabolic process to kynurenine"/>
    <property type="evidence" value="ECO:0007669"/>
    <property type="project" value="InterPro"/>
</dbReference>
<protein>
    <submittedName>
        <fullName evidence="3">Indoleamine 2,3-dioxygenase</fullName>
    </submittedName>
</protein>
<dbReference type="GO" id="GO:0020037">
    <property type="term" value="F:heme binding"/>
    <property type="evidence" value="ECO:0007669"/>
    <property type="project" value="InterPro"/>
</dbReference>
<keyword evidence="2" id="KW-0408">Iron</keyword>
<dbReference type="GO" id="GO:0033754">
    <property type="term" value="F:indoleamine 2,3-dioxygenase activity"/>
    <property type="evidence" value="ECO:0007669"/>
    <property type="project" value="TreeGrafter"/>
</dbReference>
<sequence length="344" mass="40288">MTASIMNNIKKYYFDKINTVSPFNAEYIKNKYGFYNTFVTMNNIELPSELNSIWKLLLSGSINSKNINNMVDSLLLYDLGHSDSSQFNKIHLIYSLLISLYIKNNNKKNIIIPYNLSIPILYIHKKSNIAPILTYSDLILNNTKIYSVDDKKNIEIEYHLTNSDIEKKYYATFLKIELSAGKILNTIFDILNKVSEGKEINDLLKYISDIINNFTQLLSDFSGEEKLELSNIFFFQKKYNMIQFFGEKYICDNLENPYNFYEITIAQSPLIQTLNIFLNINSTYIKKNILYCSGTHQEFLSEFESYISNNNITIYMNKYFKEDYDECKKNFNSMLNAYLSILSI</sequence>
<keyword evidence="3" id="KW-0223">Dioxygenase</keyword>
<accession>A0A1V0SAS2</accession>